<accession>A0A1Y2FA42</accession>
<dbReference type="Gene3D" id="3.40.50.720">
    <property type="entry name" value="NAD(P)-binding Rossmann-like Domain"/>
    <property type="match status" value="1"/>
</dbReference>
<dbReference type="InterPro" id="IPR047122">
    <property type="entry name" value="Trans-enoyl_RdTase-like"/>
</dbReference>
<proteinExistence type="predicted"/>
<evidence type="ECO:0000313" key="2">
    <source>
        <dbReference type="EMBL" id="ORY79745.1"/>
    </source>
</evidence>
<dbReference type="GO" id="GO:0016651">
    <property type="term" value="F:oxidoreductase activity, acting on NAD(P)H"/>
    <property type="evidence" value="ECO:0007669"/>
    <property type="project" value="InterPro"/>
</dbReference>
<dbReference type="STRING" id="106004.A0A1Y2FA42"/>
<dbReference type="SUPFAM" id="SSF50129">
    <property type="entry name" value="GroES-like"/>
    <property type="match status" value="1"/>
</dbReference>
<dbReference type="InterPro" id="IPR013154">
    <property type="entry name" value="ADH-like_N"/>
</dbReference>
<dbReference type="EMBL" id="MCGR01000026">
    <property type="protein sequence ID" value="ORY79745.1"/>
    <property type="molecule type" value="Genomic_DNA"/>
</dbReference>
<dbReference type="SMART" id="SM00829">
    <property type="entry name" value="PKS_ER"/>
    <property type="match status" value="1"/>
</dbReference>
<dbReference type="InterPro" id="IPR011032">
    <property type="entry name" value="GroES-like_sf"/>
</dbReference>
<feature type="domain" description="Enoyl reductase (ER)" evidence="1">
    <location>
        <begin position="11"/>
        <end position="336"/>
    </location>
</feature>
<evidence type="ECO:0000313" key="3">
    <source>
        <dbReference type="Proteomes" id="UP000193467"/>
    </source>
</evidence>
<keyword evidence="3" id="KW-1185">Reference proteome</keyword>
<dbReference type="SUPFAM" id="SSF51735">
    <property type="entry name" value="NAD(P)-binding Rossmann-fold domains"/>
    <property type="match status" value="1"/>
</dbReference>
<protein>
    <submittedName>
        <fullName evidence="2">Chaperonin 10-like protein</fullName>
    </submittedName>
</protein>
<dbReference type="CDD" id="cd08249">
    <property type="entry name" value="enoyl_reductase_like"/>
    <property type="match status" value="1"/>
</dbReference>
<name>A0A1Y2FA42_9BASI</name>
<dbReference type="Pfam" id="PF00107">
    <property type="entry name" value="ADH_zinc_N"/>
    <property type="match status" value="1"/>
</dbReference>
<dbReference type="PANTHER" id="PTHR45348">
    <property type="entry name" value="HYPOTHETICAL OXIDOREDUCTASE (EUROFUNG)"/>
    <property type="match status" value="1"/>
</dbReference>
<dbReference type="InParanoid" id="A0A1Y2FA42"/>
<reference evidence="2 3" key="1">
    <citation type="submission" date="2016-07" db="EMBL/GenBank/DDBJ databases">
        <title>Pervasive Adenine N6-methylation of Active Genes in Fungi.</title>
        <authorList>
            <consortium name="DOE Joint Genome Institute"/>
            <person name="Mondo S.J."/>
            <person name="Dannebaum R.O."/>
            <person name="Kuo R.C."/>
            <person name="Labutti K."/>
            <person name="Haridas S."/>
            <person name="Kuo A."/>
            <person name="Salamov A."/>
            <person name="Ahrendt S.R."/>
            <person name="Lipzen A."/>
            <person name="Sullivan W."/>
            <person name="Andreopoulos W.B."/>
            <person name="Clum A."/>
            <person name="Lindquist E."/>
            <person name="Daum C."/>
            <person name="Ramamoorthy G.K."/>
            <person name="Gryganskyi A."/>
            <person name="Culley D."/>
            <person name="Magnuson J.K."/>
            <person name="James T.Y."/>
            <person name="O'Malley M.A."/>
            <person name="Stajich J.E."/>
            <person name="Spatafora J.W."/>
            <person name="Visel A."/>
            <person name="Grigoriev I.V."/>
        </authorList>
    </citation>
    <scope>NUCLEOTIDE SEQUENCE [LARGE SCALE GENOMIC DNA]</scope>
    <source>
        <strain evidence="2 3">62-1032</strain>
    </source>
</reference>
<dbReference type="InterPro" id="IPR013149">
    <property type="entry name" value="ADH-like_C"/>
</dbReference>
<dbReference type="Proteomes" id="UP000193467">
    <property type="component" value="Unassembled WGS sequence"/>
</dbReference>
<comment type="caution">
    <text evidence="2">The sequence shown here is derived from an EMBL/GenBank/DDBJ whole genome shotgun (WGS) entry which is preliminary data.</text>
</comment>
<organism evidence="2 3">
    <name type="scientific">Leucosporidium creatinivorum</name>
    <dbReference type="NCBI Taxonomy" id="106004"/>
    <lineage>
        <taxon>Eukaryota</taxon>
        <taxon>Fungi</taxon>
        <taxon>Dikarya</taxon>
        <taxon>Basidiomycota</taxon>
        <taxon>Pucciniomycotina</taxon>
        <taxon>Microbotryomycetes</taxon>
        <taxon>Leucosporidiales</taxon>
        <taxon>Leucosporidium</taxon>
    </lineage>
</organism>
<dbReference type="Gene3D" id="3.90.180.10">
    <property type="entry name" value="Medium-chain alcohol dehydrogenases, catalytic domain"/>
    <property type="match status" value="1"/>
</dbReference>
<gene>
    <name evidence="2" type="ORF">BCR35DRAFT_279318</name>
</gene>
<dbReference type="InterPro" id="IPR020843">
    <property type="entry name" value="ER"/>
</dbReference>
<dbReference type="PANTHER" id="PTHR45348:SF7">
    <property type="entry name" value="ZINC BINDING OXIDOREDUCTASE, PUTATIVE-RELATED"/>
    <property type="match status" value="1"/>
</dbReference>
<sequence>MQALVATTVNGKPAPALATVAKPSPAANELLLKVDTLALNLVDARYSYYPIKTSETRVIGSDLAGTVVELGKDVTGFKIGDRVATFLHGACTPNDLPGAFGEFAVTQAETAFHVPSEVSQEIAAAVPLCALTAAQGLWERLALAAPFSFPNSPTPVTPSSTTKPLTLLVYGAATVLGQFVVQLARASPVKDLRILATASPKNHALLKSLGADQVFDYRSSDWIERAKEAAGGAVDLAFDCISEGATALNCAKTMGGQLGRLAVVEKGFDREGIPETVSILPGLCWTGLGQRVEYSHRAPLPEDPTSRAFTRAFFDYVAPSGATTFQHLQPPSVRVMPGGLDRVLPDGFELLGLTLIGERKDAPKRKEDYMRPISAEKVVYRIGA</sequence>
<dbReference type="OrthoDB" id="10257049at2759"/>
<dbReference type="InterPro" id="IPR036291">
    <property type="entry name" value="NAD(P)-bd_dom_sf"/>
</dbReference>
<dbReference type="Pfam" id="PF08240">
    <property type="entry name" value="ADH_N"/>
    <property type="match status" value="1"/>
</dbReference>
<dbReference type="AlphaFoldDB" id="A0A1Y2FA42"/>
<evidence type="ECO:0000259" key="1">
    <source>
        <dbReference type="SMART" id="SM00829"/>
    </source>
</evidence>